<sequence length="411" mass="44704">MPHWGRPSGALAGGGGGEAWKDEFESRRRRFLDVGNESDDGYQRVYLDPAAFKSRSADRLPREGVTGDELLFTGYDLGSGRRERRADDIAYERRPYSPQDDDFYHDNARTRPSREDVLVESAREKLRKARVKGKTNVSLSVEEMAALERSSTQPRDTSEPGTPSKNKTKGSRSSSTTSLTSTRPRRTSIGLFGGTSPSQSRSRTPKNSRKPSNEQQPVARASGSTPPAFMIRGPDGVPVYAPTEYYPSPVSSRRPSSNSNRNVTPPYEAYSARGYGLELRAPSSSSSRALYDENAWSSSNRAPPGAGYPDMFGPSSSPGVQPYQAPIPSSDVSYAKLRRAPQGSPLSNVEAAVDQREREARMASGARPASSGSSSDDSGQGVRIEVEPGFGLRRVPVSSKSSGTVRRKGRR</sequence>
<name>A0A9N8JEW2_9PEZI</name>
<comment type="caution">
    <text evidence="2">The sequence shown here is derived from an EMBL/GenBank/DDBJ whole genome shotgun (WGS) entry which is preliminary data.</text>
</comment>
<proteinExistence type="predicted"/>
<organism evidence="2 3">
    <name type="scientific">Aureobasidium vineae</name>
    <dbReference type="NCBI Taxonomy" id="2773715"/>
    <lineage>
        <taxon>Eukaryota</taxon>
        <taxon>Fungi</taxon>
        <taxon>Dikarya</taxon>
        <taxon>Ascomycota</taxon>
        <taxon>Pezizomycotina</taxon>
        <taxon>Dothideomycetes</taxon>
        <taxon>Dothideomycetidae</taxon>
        <taxon>Dothideales</taxon>
        <taxon>Saccotheciaceae</taxon>
        <taxon>Aureobasidium</taxon>
    </lineage>
</organism>
<feature type="region of interest" description="Disordered" evidence="1">
    <location>
        <begin position="82"/>
        <end position="411"/>
    </location>
</feature>
<keyword evidence="3" id="KW-1185">Reference proteome</keyword>
<evidence type="ECO:0000313" key="3">
    <source>
        <dbReference type="Proteomes" id="UP000716446"/>
    </source>
</evidence>
<feature type="compositionally biased region" description="Low complexity" evidence="1">
    <location>
        <begin position="171"/>
        <end position="182"/>
    </location>
</feature>
<feature type="compositionally biased region" description="Polar residues" evidence="1">
    <location>
        <begin position="149"/>
        <end position="165"/>
    </location>
</feature>
<protein>
    <submittedName>
        <fullName evidence="2">Uncharacterized protein</fullName>
    </submittedName>
</protein>
<dbReference type="Proteomes" id="UP000716446">
    <property type="component" value="Unassembled WGS sequence"/>
</dbReference>
<evidence type="ECO:0000313" key="2">
    <source>
        <dbReference type="EMBL" id="CAD0083782.1"/>
    </source>
</evidence>
<gene>
    <name evidence="2" type="ORF">AWRI4619_LOCUS2349</name>
</gene>
<evidence type="ECO:0000256" key="1">
    <source>
        <dbReference type="SAM" id="MobiDB-lite"/>
    </source>
</evidence>
<reference evidence="2" key="1">
    <citation type="submission" date="2020-06" db="EMBL/GenBank/DDBJ databases">
        <authorList>
            <person name="Onetto C."/>
        </authorList>
    </citation>
    <scope>NUCLEOTIDE SEQUENCE</scope>
</reference>
<dbReference type="AlphaFoldDB" id="A0A9N8JEW2"/>
<feature type="compositionally biased region" description="Low complexity" evidence="1">
    <location>
        <begin position="247"/>
        <end position="263"/>
    </location>
</feature>
<feature type="compositionally biased region" description="Basic and acidic residues" evidence="1">
    <location>
        <begin position="82"/>
        <end position="95"/>
    </location>
</feature>
<feature type="region of interest" description="Disordered" evidence="1">
    <location>
        <begin position="1"/>
        <end position="20"/>
    </location>
</feature>
<accession>A0A9N8JEW2</accession>
<feature type="compositionally biased region" description="Basic and acidic residues" evidence="1">
    <location>
        <begin position="102"/>
        <end position="124"/>
    </location>
</feature>
<feature type="compositionally biased region" description="Low complexity" evidence="1">
    <location>
        <begin position="370"/>
        <end position="379"/>
    </location>
</feature>
<dbReference type="EMBL" id="CAIJEN010000003">
    <property type="protein sequence ID" value="CAD0083782.1"/>
    <property type="molecule type" value="Genomic_DNA"/>
</dbReference>